<keyword evidence="7 10" id="KW-0472">Membrane</keyword>
<name>A0A7M6UG51_NASVI</name>
<evidence type="ECO:0000256" key="10">
    <source>
        <dbReference type="RuleBase" id="RU351113"/>
    </source>
</evidence>
<comment type="caution">
    <text evidence="10">Lacks conserved residue(s) required for the propagation of feature annotation.</text>
</comment>
<feature type="transmembrane region" description="Helical" evidence="10">
    <location>
        <begin position="192"/>
        <end position="215"/>
    </location>
</feature>
<dbReference type="GO" id="GO:0005886">
    <property type="term" value="C:plasma membrane"/>
    <property type="evidence" value="ECO:0007669"/>
    <property type="project" value="UniProtKB-SubCell"/>
</dbReference>
<dbReference type="RefSeq" id="NP_001164421.1">
    <property type="nucleotide sequence ID" value="NM_001170950.1"/>
</dbReference>
<dbReference type="PANTHER" id="PTHR21137">
    <property type="entry name" value="ODORANT RECEPTOR"/>
    <property type="match status" value="1"/>
</dbReference>
<protein>
    <recommendedName>
        <fullName evidence="10">Odorant receptor</fullName>
    </recommendedName>
</protein>
<keyword evidence="12" id="KW-1185">Reference proteome</keyword>
<evidence type="ECO:0000313" key="11">
    <source>
        <dbReference type="EnsemblMetazoa" id="NP_001164421"/>
    </source>
</evidence>
<evidence type="ECO:0000256" key="4">
    <source>
        <dbReference type="ARBA" id="ARBA00022692"/>
    </source>
</evidence>
<dbReference type="Proteomes" id="UP000002358">
    <property type="component" value="Chromosome 1"/>
</dbReference>
<dbReference type="InParanoid" id="A0A7M6UG51"/>
<keyword evidence="6 10" id="KW-1133">Transmembrane helix</keyword>
<feature type="transmembrane region" description="Helical" evidence="10">
    <location>
        <begin position="308"/>
        <end position="328"/>
    </location>
</feature>
<evidence type="ECO:0000256" key="3">
    <source>
        <dbReference type="ARBA" id="ARBA00022606"/>
    </source>
</evidence>
<evidence type="ECO:0000256" key="9">
    <source>
        <dbReference type="ARBA" id="ARBA00023224"/>
    </source>
</evidence>
<feature type="transmembrane region" description="Helical" evidence="10">
    <location>
        <begin position="273"/>
        <end position="296"/>
    </location>
</feature>
<keyword evidence="3 10" id="KW-0716">Sensory transduction</keyword>
<dbReference type="SMR" id="A0A7M6UG51"/>
<evidence type="ECO:0000256" key="7">
    <source>
        <dbReference type="ARBA" id="ARBA00023136"/>
    </source>
</evidence>
<dbReference type="GO" id="GO:0007165">
    <property type="term" value="P:signal transduction"/>
    <property type="evidence" value="ECO:0007669"/>
    <property type="project" value="UniProtKB-KW"/>
</dbReference>
<sequence length="405" mass="46470">MQSKERDKPKVLDIEYYFDLNIRVMSLIGLRCDGPKITGFVHRIPTYTSNTIAILILIFEICLMSDPVCSSNMELTIQTASQTVSNIQCVSKGFLFVNAIEKLQVVYNELQVLSQKYPLEDEIQVLVFDIAEKTMNFCKYYAIAICSCILFYYTPIVVNVIVYILQDPSTNHTFDFTQTLFYLKYPFTIKTFPIYSTIVSIEAVNLIAQGIFWFLGDTLFAQVTTHICIQFKILKHDIQKTFNDEGSKSKEILIGLIKRHRQLISMCMLTEDIFSPVIFSVMILSSTNLCVNIIGASTAINDGDYMNAGVYATILLITVFQIFFYCIFAEKTTEETRSLADTVYHLNWAMKDHHIRLHILLIIMRAQKPFYCTAYGFFPIGHQKLTSILSTAYSYYMMLRTTANV</sequence>
<evidence type="ECO:0000256" key="2">
    <source>
        <dbReference type="ARBA" id="ARBA00022475"/>
    </source>
</evidence>
<dbReference type="FunCoup" id="A0A7M6UG51">
    <property type="interactions" value="83"/>
</dbReference>
<comment type="similarity">
    <text evidence="10">Belongs to the insect chemoreceptor superfamily. Heteromeric odorant receptor channel (TC 1.A.69) family.</text>
</comment>
<reference evidence="11" key="1">
    <citation type="submission" date="2021-01" db="UniProtKB">
        <authorList>
            <consortium name="EnsemblMetazoa"/>
        </authorList>
    </citation>
    <scope>IDENTIFICATION</scope>
</reference>
<dbReference type="OrthoDB" id="8185860at2759"/>
<dbReference type="KEGG" id="nvi:100328563"/>
<evidence type="ECO:0000256" key="8">
    <source>
        <dbReference type="ARBA" id="ARBA00023170"/>
    </source>
</evidence>
<keyword evidence="5 10" id="KW-0552">Olfaction</keyword>
<dbReference type="GeneID" id="100328563"/>
<dbReference type="GO" id="GO:0004984">
    <property type="term" value="F:olfactory receptor activity"/>
    <property type="evidence" value="ECO:0007669"/>
    <property type="project" value="InterPro"/>
</dbReference>
<dbReference type="AlphaFoldDB" id="A0A7M6UG51"/>
<comment type="subcellular location">
    <subcellularLocation>
        <location evidence="1 10">Cell membrane</location>
        <topology evidence="1 10">Multi-pass membrane protein</topology>
    </subcellularLocation>
</comment>
<dbReference type="PANTHER" id="PTHR21137:SF35">
    <property type="entry name" value="ODORANT RECEPTOR 19A-RELATED"/>
    <property type="match status" value="1"/>
</dbReference>
<keyword evidence="8 10" id="KW-0675">Receptor</keyword>
<keyword evidence="2" id="KW-1003">Cell membrane</keyword>
<dbReference type="InterPro" id="IPR004117">
    <property type="entry name" value="7tm6_olfct_rcpt"/>
</dbReference>
<feature type="transmembrane region" description="Helical" evidence="10">
    <location>
        <begin position="140"/>
        <end position="165"/>
    </location>
</feature>
<evidence type="ECO:0000256" key="6">
    <source>
        <dbReference type="ARBA" id="ARBA00022989"/>
    </source>
</evidence>
<accession>A0A7M6UG51</accession>
<organism evidence="11 12">
    <name type="scientific">Nasonia vitripennis</name>
    <name type="common">Parasitic wasp</name>
    <dbReference type="NCBI Taxonomy" id="7425"/>
    <lineage>
        <taxon>Eukaryota</taxon>
        <taxon>Metazoa</taxon>
        <taxon>Ecdysozoa</taxon>
        <taxon>Arthropoda</taxon>
        <taxon>Hexapoda</taxon>
        <taxon>Insecta</taxon>
        <taxon>Pterygota</taxon>
        <taxon>Neoptera</taxon>
        <taxon>Endopterygota</taxon>
        <taxon>Hymenoptera</taxon>
        <taxon>Apocrita</taxon>
        <taxon>Proctotrupomorpha</taxon>
        <taxon>Chalcidoidea</taxon>
        <taxon>Pteromalidae</taxon>
        <taxon>Pteromalinae</taxon>
        <taxon>Nasonia</taxon>
    </lineage>
</organism>
<proteinExistence type="inferred from homology"/>
<dbReference type="Pfam" id="PF02949">
    <property type="entry name" value="7tm_6"/>
    <property type="match status" value="1"/>
</dbReference>
<dbReference type="GO" id="GO:0005549">
    <property type="term" value="F:odorant binding"/>
    <property type="evidence" value="ECO:0007669"/>
    <property type="project" value="InterPro"/>
</dbReference>
<evidence type="ECO:0000256" key="5">
    <source>
        <dbReference type="ARBA" id="ARBA00022725"/>
    </source>
</evidence>
<dbReference type="CTD" id="100328563"/>
<keyword evidence="4 10" id="KW-0812">Transmembrane</keyword>
<evidence type="ECO:0000313" key="12">
    <source>
        <dbReference type="Proteomes" id="UP000002358"/>
    </source>
</evidence>
<keyword evidence="9 10" id="KW-0807">Transducer</keyword>
<evidence type="ECO:0000256" key="1">
    <source>
        <dbReference type="ARBA" id="ARBA00004651"/>
    </source>
</evidence>
<dbReference type="EnsemblMetazoa" id="NM_001170950">
    <property type="protein sequence ID" value="NP_001164421"/>
    <property type="gene ID" value="GeneID_100328563"/>
</dbReference>